<keyword evidence="2" id="KW-1185">Reference proteome</keyword>
<dbReference type="EMBL" id="JAOYOD010000001">
    <property type="protein sequence ID" value="MCV9389285.1"/>
    <property type="molecule type" value="Genomic_DNA"/>
</dbReference>
<keyword evidence="1" id="KW-0378">Hydrolase</keyword>
<sequence length="426" mass="48810">MKRLYIASLVLATASYGLFSCESKREVKEEKVVQTEAKQKTTVERISARSYPSIFQAWYGIDMPEQYPTETLEQRLDAAAKHDLLWEEPLSQLGEGVDLVLGLEWAGTHDGLSDTFDPESLAKAKANKARLLEKNPNMVLLFEVRWRDAPSSFLPKDSPWWLRNKNGEIEKGWLGGWEPFYLLNYDNPEFQDNVARQCKLALESGVYDGVMFDWSGHLDIIKKTRAAIGQEGLIIVNIHDDIEDGEKYAPYINGSFMELNPIDDKSLEVKGILGGDTNRNGRKWKKMREALTFFESHFQAPVINCLETWGNRDDLSRMRAVTTLGLTHSDGYTLYADPNPLKTPDHYHDWYPFWDVELGNPLTKVTTREDGAFQREYTKGTVIYNEWQNGPVTIQFEQKRKRASDGSVDQTFELDDRDGDIFLSLN</sequence>
<dbReference type="InterPro" id="IPR017853">
    <property type="entry name" value="GH"/>
</dbReference>
<reference evidence="1 2" key="1">
    <citation type="submission" date="2022-10" db="EMBL/GenBank/DDBJ databases">
        <title>Comparative genomics and taxonomic characterization of three novel marine species of genus Reichenbachiella exhibiting antioxidant and polysaccharide degradation activities.</title>
        <authorList>
            <person name="Muhammad N."/>
            <person name="Lee Y.-J."/>
            <person name="Ko J."/>
            <person name="Kim S.-G."/>
        </authorList>
    </citation>
    <scope>NUCLEOTIDE SEQUENCE [LARGE SCALE GENOMIC DNA]</scope>
    <source>
        <strain evidence="1 2">ABR2-5</strain>
    </source>
</reference>
<organism evidence="1 2">
    <name type="scientific">Reichenbachiella ulvae</name>
    <dbReference type="NCBI Taxonomy" id="2980104"/>
    <lineage>
        <taxon>Bacteria</taxon>
        <taxon>Pseudomonadati</taxon>
        <taxon>Bacteroidota</taxon>
        <taxon>Cytophagia</taxon>
        <taxon>Cytophagales</taxon>
        <taxon>Reichenbachiellaceae</taxon>
        <taxon>Reichenbachiella</taxon>
    </lineage>
</organism>
<name>A0ABT3D020_9BACT</name>
<dbReference type="RefSeq" id="WP_264140208.1">
    <property type="nucleotide sequence ID" value="NZ_JAOYOD010000001.1"/>
</dbReference>
<proteinExistence type="predicted"/>
<gene>
    <name evidence="1" type="ORF">N7U62_21650</name>
</gene>
<accession>A0ABT3D020</accession>
<dbReference type="GO" id="GO:0016787">
    <property type="term" value="F:hydrolase activity"/>
    <property type="evidence" value="ECO:0007669"/>
    <property type="project" value="UniProtKB-KW"/>
</dbReference>
<dbReference type="PROSITE" id="PS51257">
    <property type="entry name" value="PROKAR_LIPOPROTEIN"/>
    <property type="match status" value="1"/>
</dbReference>
<comment type="caution">
    <text evidence="1">The sequence shown here is derived from an EMBL/GenBank/DDBJ whole genome shotgun (WGS) entry which is preliminary data.</text>
</comment>
<protein>
    <submittedName>
        <fullName evidence="1">Glycoside hydrolase family 15 protein</fullName>
    </submittedName>
</protein>
<dbReference type="SUPFAM" id="SSF51445">
    <property type="entry name" value="(Trans)glycosidases"/>
    <property type="match status" value="1"/>
</dbReference>
<dbReference type="Proteomes" id="UP001300692">
    <property type="component" value="Unassembled WGS sequence"/>
</dbReference>
<evidence type="ECO:0000313" key="2">
    <source>
        <dbReference type="Proteomes" id="UP001300692"/>
    </source>
</evidence>
<evidence type="ECO:0000313" key="1">
    <source>
        <dbReference type="EMBL" id="MCV9389285.1"/>
    </source>
</evidence>